<feature type="transmembrane region" description="Helical" evidence="2">
    <location>
        <begin position="67"/>
        <end position="88"/>
    </location>
</feature>
<evidence type="ECO:0000313" key="5">
    <source>
        <dbReference type="Proteomes" id="UP000251002"/>
    </source>
</evidence>
<evidence type="ECO:0000256" key="1">
    <source>
        <dbReference type="ARBA" id="ARBA00004651"/>
    </source>
</evidence>
<evidence type="ECO:0000313" key="4">
    <source>
        <dbReference type="EMBL" id="RAZ81261.1"/>
    </source>
</evidence>
<accession>A0A365L820</accession>
<dbReference type="InterPro" id="IPR036291">
    <property type="entry name" value="NAD(P)-bd_dom_sf"/>
</dbReference>
<dbReference type="InterPro" id="IPR003148">
    <property type="entry name" value="RCK_N"/>
</dbReference>
<comment type="caution">
    <text evidence="4">The sequence shown here is derived from an EMBL/GenBank/DDBJ whole genome shotgun (WGS) entry which is preliminary data.</text>
</comment>
<dbReference type="Gene3D" id="1.10.287.70">
    <property type="match status" value="1"/>
</dbReference>
<sequence length="337" mass="38216">MIKQVIRINTAKVVVFASLFYIASAYIIYYIEPETFGNPFNGLWWVLTTVTTVGFGDYSPVTVPGRIYGMFLFLFGIGLIGIILGKIVDSFTYYGRLKMEGKLNYTGKKHFLIIGWSKSVEKTIIELLLNRGLKTDVVLIDSLKESPFKHDRFHYIQGNPTDPKILRQANIDHADAVAVFASDYDYEVQADGKTLLIASAVERYATERGIEIYTIAEITHKDHIGMFRHADVDEFVLSSESFPQLMTKSLMHHGASRLYMQLLNHAYGENIWEIESKSSWKTYGDAFESLLQQGANLIAEGHDLSIVRRLEDPIPEGARLYVICDQATYEKLTLMGQ</sequence>
<dbReference type="InterPro" id="IPR050721">
    <property type="entry name" value="Trk_Ktr_HKT_K-transport"/>
</dbReference>
<keyword evidence="5" id="KW-1185">Reference proteome</keyword>
<dbReference type="GO" id="GO:0006813">
    <property type="term" value="P:potassium ion transport"/>
    <property type="evidence" value="ECO:0007669"/>
    <property type="project" value="InterPro"/>
</dbReference>
<feature type="transmembrane region" description="Helical" evidence="2">
    <location>
        <begin position="12"/>
        <end position="31"/>
    </location>
</feature>
<dbReference type="SUPFAM" id="SSF51735">
    <property type="entry name" value="NAD(P)-binding Rossmann-fold domains"/>
    <property type="match status" value="1"/>
</dbReference>
<dbReference type="SUPFAM" id="SSF81324">
    <property type="entry name" value="Voltage-gated potassium channels"/>
    <property type="match status" value="1"/>
</dbReference>
<protein>
    <recommendedName>
        <fullName evidence="3">RCK N-terminal domain-containing protein</fullName>
    </recommendedName>
</protein>
<keyword evidence="2" id="KW-0472">Membrane</keyword>
<gene>
    <name evidence="4" type="ORF">DP120_02955</name>
</gene>
<comment type="subcellular location">
    <subcellularLocation>
        <location evidence="1">Cell membrane</location>
        <topology evidence="1">Multi-pass membrane protein</topology>
    </subcellularLocation>
</comment>
<evidence type="ECO:0000256" key="2">
    <source>
        <dbReference type="SAM" id="Phobius"/>
    </source>
</evidence>
<dbReference type="PROSITE" id="PS51201">
    <property type="entry name" value="RCK_N"/>
    <property type="match status" value="1"/>
</dbReference>
<dbReference type="EMBL" id="QLZR01000001">
    <property type="protein sequence ID" value="RAZ81261.1"/>
    <property type="molecule type" value="Genomic_DNA"/>
</dbReference>
<dbReference type="InterPro" id="IPR013099">
    <property type="entry name" value="K_chnl_dom"/>
</dbReference>
<dbReference type="Proteomes" id="UP000251002">
    <property type="component" value="Unassembled WGS sequence"/>
</dbReference>
<keyword evidence="2" id="KW-0812">Transmembrane</keyword>
<dbReference type="AlphaFoldDB" id="A0A365L820"/>
<evidence type="ECO:0000259" key="3">
    <source>
        <dbReference type="PROSITE" id="PS51201"/>
    </source>
</evidence>
<dbReference type="PANTHER" id="PTHR43833:SF9">
    <property type="entry name" value="POTASSIUM CHANNEL PROTEIN YUGO-RELATED"/>
    <property type="match status" value="1"/>
</dbReference>
<dbReference type="RefSeq" id="WP_112221684.1">
    <property type="nucleotide sequence ID" value="NZ_CP196859.1"/>
</dbReference>
<reference evidence="4 5" key="1">
    <citation type="submission" date="2018-06" db="EMBL/GenBank/DDBJ databases">
        <title>The draft genome sequences of strains SCU63 and S1.</title>
        <authorList>
            <person name="Gan L."/>
        </authorList>
    </citation>
    <scope>NUCLEOTIDE SEQUENCE [LARGE SCALE GENOMIC DNA]</scope>
    <source>
        <strain evidence="4 5">SCU63</strain>
    </source>
</reference>
<dbReference type="GO" id="GO:0005886">
    <property type="term" value="C:plasma membrane"/>
    <property type="evidence" value="ECO:0007669"/>
    <property type="project" value="UniProtKB-SubCell"/>
</dbReference>
<dbReference type="PRINTS" id="PR00169">
    <property type="entry name" value="KCHANNEL"/>
</dbReference>
<dbReference type="PANTHER" id="PTHR43833">
    <property type="entry name" value="POTASSIUM CHANNEL PROTEIN 2-RELATED-RELATED"/>
    <property type="match status" value="1"/>
</dbReference>
<keyword evidence="2" id="KW-1133">Transmembrane helix</keyword>
<organism evidence="4 5">
    <name type="scientific">Planococcus halotolerans</name>
    <dbReference type="NCBI Taxonomy" id="2233542"/>
    <lineage>
        <taxon>Bacteria</taxon>
        <taxon>Bacillati</taxon>
        <taxon>Bacillota</taxon>
        <taxon>Bacilli</taxon>
        <taxon>Bacillales</taxon>
        <taxon>Caryophanaceae</taxon>
        <taxon>Planococcus</taxon>
    </lineage>
</organism>
<dbReference type="Pfam" id="PF07885">
    <property type="entry name" value="Ion_trans_2"/>
    <property type="match status" value="1"/>
</dbReference>
<dbReference type="Gene3D" id="3.40.50.720">
    <property type="entry name" value="NAD(P)-binding Rossmann-like Domain"/>
    <property type="match status" value="1"/>
</dbReference>
<dbReference type="Pfam" id="PF02254">
    <property type="entry name" value="TrkA_N"/>
    <property type="match status" value="1"/>
</dbReference>
<name>A0A365L820_9BACL</name>
<proteinExistence type="predicted"/>
<feature type="domain" description="RCK N-terminal" evidence="3">
    <location>
        <begin position="108"/>
        <end position="236"/>
    </location>
</feature>